<feature type="region of interest" description="Disordered" evidence="1">
    <location>
        <begin position="262"/>
        <end position="293"/>
    </location>
</feature>
<proteinExistence type="predicted"/>
<keyword evidence="2" id="KW-1133">Transmembrane helix</keyword>
<keyword evidence="2" id="KW-0472">Membrane</keyword>
<organism evidence="3 4">
    <name type="scientific">Colletotrichum simmondsii</name>
    <dbReference type="NCBI Taxonomy" id="703756"/>
    <lineage>
        <taxon>Eukaryota</taxon>
        <taxon>Fungi</taxon>
        <taxon>Dikarya</taxon>
        <taxon>Ascomycota</taxon>
        <taxon>Pezizomycotina</taxon>
        <taxon>Sordariomycetes</taxon>
        <taxon>Hypocreomycetidae</taxon>
        <taxon>Glomerellales</taxon>
        <taxon>Glomerellaceae</taxon>
        <taxon>Colletotrichum</taxon>
        <taxon>Colletotrichum acutatum species complex</taxon>
    </lineage>
</organism>
<feature type="compositionally biased region" description="Basic and acidic residues" evidence="1">
    <location>
        <begin position="195"/>
        <end position="212"/>
    </location>
</feature>
<gene>
    <name evidence="3" type="ORF">CSIM01_04610</name>
</gene>
<dbReference type="PANTHER" id="PTHR10502:SF107">
    <property type="entry name" value="ANNEXIN ANXC4 (AFU_ORTHOLOGUE AFUA_3G07020)"/>
    <property type="match status" value="1"/>
</dbReference>
<keyword evidence="4" id="KW-1185">Reference proteome</keyword>
<feature type="transmembrane region" description="Helical" evidence="2">
    <location>
        <begin position="963"/>
        <end position="984"/>
    </location>
</feature>
<dbReference type="Gene3D" id="1.10.220.10">
    <property type="entry name" value="Annexin"/>
    <property type="match status" value="3"/>
</dbReference>
<accession>A0A135SGU4</accession>
<feature type="region of interest" description="Disordered" evidence="1">
    <location>
        <begin position="995"/>
        <end position="1016"/>
    </location>
</feature>
<feature type="region of interest" description="Disordered" evidence="1">
    <location>
        <begin position="796"/>
        <end position="832"/>
    </location>
</feature>
<dbReference type="GO" id="GO:0005544">
    <property type="term" value="F:calcium-dependent phospholipid binding"/>
    <property type="evidence" value="ECO:0007669"/>
    <property type="project" value="InterPro"/>
</dbReference>
<feature type="compositionally biased region" description="Polar residues" evidence="1">
    <location>
        <begin position="1176"/>
        <end position="1199"/>
    </location>
</feature>
<feature type="region of interest" description="Disordered" evidence="1">
    <location>
        <begin position="1129"/>
        <end position="1158"/>
    </location>
</feature>
<evidence type="ECO:0000256" key="2">
    <source>
        <dbReference type="SAM" id="Phobius"/>
    </source>
</evidence>
<dbReference type="EMBL" id="JFBX01000569">
    <property type="protein sequence ID" value="KXH35085.1"/>
    <property type="molecule type" value="Genomic_DNA"/>
</dbReference>
<keyword evidence="2" id="KW-0812">Transmembrane</keyword>
<dbReference type="GO" id="GO:0005886">
    <property type="term" value="C:plasma membrane"/>
    <property type="evidence" value="ECO:0007669"/>
    <property type="project" value="TreeGrafter"/>
</dbReference>
<feature type="compositionally biased region" description="Basic and acidic residues" evidence="1">
    <location>
        <begin position="119"/>
        <end position="134"/>
    </location>
</feature>
<evidence type="ECO:0000313" key="3">
    <source>
        <dbReference type="EMBL" id="KXH35085.1"/>
    </source>
</evidence>
<evidence type="ECO:0000313" key="4">
    <source>
        <dbReference type="Proteomes" id="UP000070328"/>
    </source>
</evidence>
<dbReference type="GO" id="GO:0005634">
    <property type="term" value="C:nucleus"/>
    <property type="evidence" value="ECO:0007669"/>
    <property type="project" value="TreeGrafter"/>
</dbReference>
<sequence>MSLQVDDRGRRTRSRSPGRRERSRSPAVPAMVDPPREPSYAYPEDDLDGGRYGRERGGANVVTAEPGASRAMSGAIPYPEDGSDAMFPGTRSLYDYDDPRGSNLAYRPPPSPQDNYYRNSREKYDEPRDDDKLKYLPAKYSSHGRSNSKYGNEAEYAPQKPPRPDAGDLYPPAKPPRPVSPGGYAYAQPQPYEYAKTDDKAKKKEEKKKALEENLAYGFDPNASRPGGLAPEPRYSGRAPSPGPQISAGAAQYYANDPRVSSNVLTVEPGSRRRDKSPQPPTHRMSNLSVNTGHHSMNVSMSLANAPGSPLLESYHGTYQDMSPMPSPMLLPSSHDLQVMEPLSPIGSDDEGRRRRRARFHDIEDDASRIAKALRSDRKNPDPEPLIEILPGLTHDQVMDLRKEYKALVKTGADRKGVNVAKHIRSRLKDSDPNLMKACYATALGQWESEAYWANFWYQGDKTRRELLIESLMGRTNHEIRLIKDGFSDKKYDNSLTKCMKTELKEDKFKKAVLMVLEERRMEEYDPYGRRLAIDYNSVEDDVSDLRKAVKSEKGGESLMISIVVQRSDSHLREVLKLYERTYRTNFARDALKKSGNLVGELLAHVLNGVINRPVRDALLVHHALTASRKDDLRRELLISRLVRFHWDRHHLEAIKRAYRERYGRDMQEAVREGTSGEWGMFCRELCIYRMPDQVKSYEKVPAQSIRTPLRPIVHLPNPLTNIRPPLPAPRPSPTARFDTTPSSIIAAPLVMIPATTIYTTLITTSSFIISDAAPELPLQPYPFIPTAAMHNIPAPTITANPPPNTPTPIPTHRPTSAPGETPAPTPPPLTPPPPIITLAPNIHMPNPLTKMCFSEEEEEHHAAQPGTTAIRLAKGRKPLYTSAHALDRQNHRDNISSGRISIYVVVLFLLVGAPSSCTAVLNLRKIQYLNIHASTPRNTNNITTPLPQLLNRIKLTPEPLPLLLPPLLARFTLLSLLTLFTLLSPLTSTISWSHPPTNLTPKSNPTTSPPSSSLTPIHTRTTLHHFKATLVFLPTPSTSTTSVTSTILLLIRTHLRFRGIFTAIIIVIIPPTITPTTTSYANINTFLDNTLVIKTNHLPSDVTESPNRYSLSKVFELDSNSALVRAKLKTTEKTSKTKSQNLEREAKRPLFTCSHHQTSPLEQARLPACPRSLKYNHQTPNSVHEESGGQNNGMSPFT</sequence>
<dbReference type="OrthoDB" id="2134400at2759"/>
<dbReference type="AlphaFoldDB" id="A0A135SGU4"/>
<feature type="compositionally biased region" description="Pro residues" evidence="1">
    <location>
        <begin position="822"/>
        <end position="832"/>
    </location>
</feature>
<feature type="compositionally biased region" description="Pro residues" evidence="1">
    <location>
        <begin position="801"/>
        <end position="812"/>
    </location>
</feature>
<feature type="compositionally biased region" description="Basic and acidic residues" evidence="1">
    <location>
        <begin position="1130"/>
        <end position="1149"/>
    </location>
</feature>
<reference evidence="3 4" key="1">
    <citation type="submission" date="2014-02" db="EMBL/GenBank/DDBJ databases">
        <title>The genome sequence of Colletotrichum simmondsii CBS122122.</title>
        <authorList>
            <person name="Baroncelli R."/>
            <person name="Thon M.R."/>
        </authorList>
    </citation>
    <scope>NUCLEOTIDE SEQUENCE [LARGE SCALE GENOMIC DNA]</scope>
    <source>
        <strain evidence="3 4">CBS122122</strain>
    </source>
</reference>
<feature type="region of interest" description="Disordered" evidence="1">
    <location>
        <begin position="1173"/>
        <end position="1199"/>
    </location>
</feature>
<dbReference type="GO" id="GO:0001786">
    <property type="term" value="F:phosphatidylserine binding"/>
    <property type="evidence" value="ECO:0007669"/>
    <property type="project" value="TreeGrafter"/>
</dbReference>
<feature type="region of interest" description="Disordered" evidence="1">
    <location>
        <begin position="1"/>
        <end position="249"/>
    </location>
</feature>
<name>A0A135SGU4_9PEZI</name>
<dbReference type="GO" id="GO:0012506">
    <property type="term" value="C:vesicle membrane"/>
    <property type="evidence" value="ECO:0007669"/>
    <property type="project" value="TreeGrafter"/>
</dbReference>
<dbReference type="InterPro" id="IPR037104">
    <property type="entry name" value="Annexin_sf"/>
</dbReference>
<dbReference type="SUPFAM" id="SSF47874">
    <property type="entry name" value="Annexin"/>
    <property type="match status" value="1"/>
</dbReference>
<dbReference type="PANTHER" id="PTHR10502">
    <property type="entry name" value="ANNEXIN"/>
    <property type="match status" value="1"/>
</dbReference>
<dbReference type="GO" id="GO:0005509">
    <property type="term" value="F:calcium ion binding"/>
    <property type="evidence" value="ECO:0007669"/>
    <property type="project" value="InterPro"/>
</dbReference>
<feature type="compositionally biased region" description="Basic and acidic residues" evidence="1">
    <location>
        <begin position="48"/>
        <end position="57"/>
    </location>
</feature>
<comment type="caution">
    <text evidence="3">The sequence shown here is derived from an EMBL/GenBank/DDBJ whole genome shotgun (WGS) entry which is preliminary data.</text>
</comment>
<protein>
    <submittedName>
        <fullName evidence="3">Annexin ANXC4</fullName>
    </submittedName>
</protein>
<feature type="compositionally biased region" description="Polar residues" evidence="1">
    <location>
        <begin position="284"/>
        <end position="293"/>
    </location>
</feature>
<feature type="compositionally biased region" description="Low complexity" evidence="1">
    <location>
        <begin position="184"/>
        <end position="194"/>
    </location>
</feature>
<feature type="transmembrane region" description="Helical" evidence="2">
    <location>
        <begin position="901"/>
        <end position="924"/>
    </location>
</feature>
<dbReference type="Proteomes" id="UP000070328">
    <property type="component" value="Unassembled WGS sequence"/>
</dbReference>
<evidence type="ECO:0000256" key="1">
    <source>
        <dbReference type="SAM" id="MobiDB-lite"/>
    </source>
</evidence>
<dbReference type="GO" id="GO:0005737">
    <property type="term" value="C:cytoplasm"/>
    <property type="evidence" value="ECO:0007669"/>
    <property type="project" value="TreeGrafter"/>
</dbReference>